<evidence type="ECO:0000256" key="7">
    <source>
        <dbReference type="HAMAP-Rule" id="MF_03145"/>
    </source>
</evidence>
<feature type="binding site" evidence="7">
    <location>
        <position position="304"/>
    </location>
    <ligand>
        <name>Zn(2+)</name>
        <dbReference type="ChEBI" id="CHEBI:29105"/>
        <note>catalytic</note>
    </ligand>
</feature>
<dbReference type="AlphaFoldDB" id="A0A4T0X6L9"/>
<dbReference type="OrthoDB" id="272271at2759"/>
<dbReference type="Gene3D" id="3.20.20.140">
    <property type="entry name" value="Metal-dependent hydrolases"/>
    <property type="match status" value="2"/>
</dbReference>
<feature type="active site" description="Proton donor" evidence="7">
    <location>
        <position position="226"/>
    </location>
</feature>
<dbReference type="PANTHER" id="PTHR43114">
    <property type="entry name" value="ADENINE DEAMINASE"/>
    <property type="match status" value="1"/>
</dbReference>
<dbReference type="Pfam" id="PF00962">
    <property type="entry name" value="A_deaminase"/>
    <property type="match status" value="1"/>
</dbReference>
<dbReference type="InterPro" id="IPR032466">
    <property type="entry name" value="Metal_Hydrolase"/>
</dbReference>
<keyword evidence="3 7" id="KW-0378">Hydrolase</keyword>
<dbReference type="GO" id="GO:0009168">
    <property type="term" value="P:purine ribonucleoside monophosphate biosynthetic process"/>
    <property type="evidence" value="ECO:0007669"/>
    <property type="project" value="InterPro"/>
</dbReference>
<dbReference type="GO" id="GO:0009117">
    <property type="term" value="P:nucleotide metabolic process"/>
    <property type="evidence" value="ECO:0007669"/>
    <property type="project" value="UniProtKB-KW"/>
</dbReference>
<dbReference type="InterPro" id="IPR028892">
    <property type="entry name" value="ADE"/>
</dbReference>
<evidence type="ECO:0000313" key="9">
    <source>
        <dbReference type="EMBL" id="TID30985.1"/>
    </source>
</evidence>
<reference evidence="9 10" key="1">
    <citation type="journal article" date="2019" name="Front. Genet.">
        <title>Whole-Genome Sequencing of the Opportunistic Yeast Pathogen Candida inconspicua Uncovers Its Hybrid Origin.</title>
        <authorList>
            <person name="Mixao V."/>
            <person name="Hansen A.P."/>
            <person name="Saus E."/>
            <person name="Boekhout T."/>
            <person name="Lass-Florl C."/>
            <person name="Gabaldon T."/>
        </authorList>
    </citation>
    <scope>NUCLEOTIDE SEQUENCE [LARGE SCALE GENOMIC DNA]</scope>
    <source>
        <strain evidence="9 10">CBS 180</strain>
    </source>
</reference>
<accession>A0A4T0X6L9</accession>
<comment type="similarity">
    <text evidence="7">Belongs to the metallo-dependent hydrolases superfamily. Adenosine and AMP deaminases family. Adenine deaminase type 2 subfamily.</text>
</comment>
<proteinExistence type="inferred from homology"/>
<dbReference type="PANTHER" id="PTHR43114:SF6">
    <property type="entry name" value="ADENINE DEAMINASE"/>
    <property type="match status" value="1"/>
</dbReference>
<keyword evidence="2 7" id="KW-0479">Metal-binding</keyword>
<keyword evidence="6 7" id="KW-0539">Nucleus</keyword>
<dbReference type="GO" id="GO:0008270">
    <property type="term" value="F:zinc ion binding"/>
    <property type="evidence" value="ECO:0007669"/>
    <property type="project" value="UniProtKB-UniRule"/>
</dbReference>
<dbReference type="GO" id="GO:0005634">
    <property type="term" value="C:nucleus"/>
    <property type="evidence" value="ECO:0007669"/>
    <property type="project" value="UniProtKB-SubCell"/>
</dbReference>
<evidence type="ECO:0000256" key="4">
    <source>
        <dbReference type="ARBA" id="ARBA00022833"/>
    </source>
</evidence>
<comment type="catalytic activity">
    <reaction evidence="7">
        <text>adenine + H2O + H(+) = hypoxanthine + NH4(+)</text>
        <dbReference type="Rhea" id="RHEA:23688"/>
        <dbReference type="ChEBI" id="CHEBI:15377"/>
        <dbReference type="ChEBI" id="CHEBI:15378"/>
        <dbReference type="ChEBI" id="CHEBI:16708"/>
        <dbReference type="ChEBI" id="CHEBI:17368"/>
        <dbReference type="ChEBI" id="CHEBI:28938"/>
        <dbReference type="EC" id="3.5.4.2"/>
    </reaction>
</comment>
<feature type="binding site" evidence="7">
    <location>
        <position position="17"/>
    </location>
    <ligand>
        <name>Zn(2+)</name>
        <dbReference type="ChEBI" id="CHEBI:29105"/>
        <note>catalytic</note>
    </ligand>
</feature>
<keyword evidence="4 7" id="KW-0862">Zinc</keyword>
<evidence type="ECO:0000256" key="6">
    <source>
        <dbReference type="ARBA" id="ARBA00023242"/>
    </source>
</evidence>
<dbReference type="Proteomes" id="UP000307173">
    <property type="component" value="Unassembled WGS sequence"/>
</dbReference>
<dbReference type="PROSITE" id="PS00485">
    <property type="entry name" value="A_DEAMINASE"/>
    <property type="match status" value="1"/>
</dbReference>
<evidence type="ECO:0000256" key="1">
    <source>
        <dbReference type="ARBA" id="ARBA00022490"/>
    </source>
</evidence>
<dbReference type="InterPro" id="IPR006650">
    <property type="entry name" value="A/AMP_deam_AS"/>
</dbReference>
<keyword evidence="1 7" id="KW-0963">Cytoplasm</keyword>
<protein>
    <recommendedName>
        <fullName evidence="7">Adenine deaminase</fullName>
        <shortName evidence="7">ADE</shortName>
        <ecNumber evidence="7">3.5.4.2</ecNumber>
    </recommendedName>
    <alternativeName>
        <fullName evidence="7">Adenine aminohydrolase</fullName>
        <shortName evidence="7">AAH</shortName>
    </alternativeName>
</protein>
<organism evidence="9 10">
    <name type="scientific">Pichia inconspicua</name>
    <dbReference type="NCBI Taxonomy" id="52247"/>
    <lineage>
        <taxon>Eukaryota</taxon>
        <taxon>Fungi</taxon>
        <taxon>Dikarya</taxon>
        <taxon>Ascomycota</taxon>
        <taxon>Saccharomycotina</taxon>
        <taxon>Pichiomycetes</taxon>
        <taxon>Pichiales</taxon>
        <taxon>Pichiaceae</taxon>
        <taxon>Pichia</taxon>
    </lineage>
</organism>
<feature type="domain" description="Adenosine deaminase" evidence="8">
    <location>
        <begin position="111"/>
        <end position="358"/>
    </location>
</feature>
<sequence length="366" mass="41455">MCNKTDFLKELPKCEHHVHLEGTLSPDLLFTLAKRNNITLPETFPKSPEACETRYDNFADLQDFLNHYYIGMSVLMTEQDFHDLAWAYFLKAKEDGVHHTETFFDPQGHAKEDGVHHTETFFDPQGHVERGIPIETVVRGFHSAGERAKKELGVSTKLIMCLLRHLPSSDGLKTIADADMFFQNGMIHGLGLDSSEVPFPPELFKDCYSLVKEKYPDVGLTAHAGEEADPSYVTNAIDILNVRRIDHGVQSHRDAELIKRLSDEQIMLSVCPLSNVKLQVVKDVSELPIRKFFESGVKFSLNSDDPAYFGGYILDNYLEVEKKIGFTLEEWVIIAKNGVFGSWVPEQRKAEICAAIDAVYEKFSVR</sequence>
<gene>
    <name evidence="7" type="primary">AAH1</name>
    <name evidence="9" type="ORF">CANINC_000431</name>
</gene>
<keyword evidence="10" id="KW-1185">Reference proteome</keyword>
<feature type="binding site" evidence="7">
    <location>
        <position position="305"/>
    </location>
    <ligand>
        <name>substrate</name>
    </ligand>
</feature>
<evidence type="ECO:0000259" key="8">
    <source>
        <dbReference type="Pfam" id="PF00962"/>
    </source>
</evidence>
<comment type="function">
    <text evidence="7">Catalyzes the hydrolytic deamination of adenine to hypoxanthine. Plays an important role in the purine salvage pathway and in nitrogen catabolism.</text>
</comment>
<evidence type="ECO:0000256" key="5">
    <source>
        <dbReference type="ARBA" id="ARBA00023080"/>
    </source>
</evidence>
<dbReference type="STRING" id="52247.A0A4T0X6L9"/>
<dbReference type="GO" id="GO:0043103">
    <property type="term" value="P:hypoxanthine salvage"/>
    <property type="evidence" value="ECO:0007669"/>
    <property type="project" value="UniProtKB-UniRule"/>
</dbReference>
<name>A0A4T0X6L9_9ASCO</name>
<evidence type="ECO:0000313" key="10">
    <source>
        <dbReference type="Proteomes" id="UP000307173"/>
    </source>
</evidence>
<dbReference type="SUPFAM" id="SSF51556">
    <property type="entry name" value="Metallo-dependent hydrolases"/>
    <property type="match status" value="1"/>
</dbReference>
<dbReference type="GO" id="GO:0000034">
    <property type="term" value="F:adenine deaminase activity"/>
    <property type="evidence" value="ECO:0007669"/>
    <property type="project" value="UniProtKB-UniRule"/>
</dbReference>
<feature type="binding site" evidence="7">
    <location>
        <position position="223"/>
    </location>
    <ligand>
        <name>Zn(2+)</name>
        <dbReference type="ChEBI" id="CHEBI:29105"/>
        <note>catalytic</note>
    </ligand>
</feature>
<comment type="subcellular location">
    <subcellularLocation>
        <location evidence="7">Cytoplasm</location>
    </subcellularLocation>
    <subcellularLocation>
        <location evidence="7">Nucleus</location>
    </subcellularLocation>
</comment>
<dbReference type="EC" id="3.5.4.2" evidence="7"/>
<keyword evidence="5 7" id="KW-0546">Nucleotide metabolism</keyword>
<dbReference type="InterPro" id="IPR001365">
    <property type="entry name" value="A_deaminase_dom"/>
</dbReference>
<dbReference type="InterPro" id="IPR006330">
    <property type="entry name" value="Ado/ade_deaminase"/>
</dbReference>
<dbReference type="GO" id="GO:0006146">
    <property type="term" value="P:adenine catabolic process"/>
    <property type="evidence" value="ECO:0007669"/>
    <property type="project" value="UniProtKB-UniRule"/>
</dbReference>
<dbReference type="GO" id="GO:0005829">
    <property type="term" value="C:cytosol"/>
    <property type="evidence" value="ECO:0007669"/>
    <property type="project" value="TreeGrafter"/>
</dbReference>
<feature type="binding site" evidence="7">
    <location>
        <position position="19"/>
    </location>
    <ligand>
        <name>Zn(2+)</name>
        <dbReference type="ChEBI" id="CHEBI:29105"/>
        <note>catalytic</note>
    </ligand>
</feature>
<dbReference type="EMBL" id="SELW01000071">
    <property type="protein sequence ID" value="TID30985.1"/>
    <property type="molecule type" value="Genomic_DNA"/>
</dbReference>
<dbReference type="HAMAP" id="MF_01962">
    <property type="entry name" value="Adenine_deaminase"/>
    <property type="match status" value="1"/>
</dbReference>
<dbReference type="CDD" id="cd01320">
    <property type="entry name" value="ADA"/>
    <property type="match status" value="1"/>
</dbReference>
<evidence type="ECO:0000256" key="2">
    <source>
        <dbReference type="ARBA" id="ARBA00022723"/>
    </source>
</evidence>
<feature type="site" description="Important for catalytic activity" evidence="7">
    <location>
        <position position="247"/>
    </location>
</feature>
<comment type="cofactor">
    <cofactor evidence="7">
        <name>Zn(2+)</name>
        <dbReference type="ChEBI" id="CHEBI:29105"/>
    </cofactor>
    <text evidence="7">Binds 1 zinc ion per subunit.</text>
</comment>
<dbReference type="NCBIfam" id="TIGR01430">
    <property type="entry name" value="aden_deam"/>
    <property type="match status" value="1"/>
</dbReference>
<evidence type="ECO:0000256" key="3">
    <source>
        <dbReference type="ARBA" id="ARBA00022801"/>
    </source>
</evidence>
<comment type="caution">
    <text evidence="9">The sequence shown here is derived from an EMBL/GenBank/DDBJ whole genome shotgun (WGS) entry which is preliminary data.</text>
</comment>